<proteinExistence type="predicted"/>
<accession>A0ABV0W944</accession>
<gene>
    <name evidence="1" type="ORF">XENORESO_010336</name>
</gene>
<name>A0ABV0W944_9TELE</name>
<organism evidence="1 2">
    <name type="scientific">Xenotaenia resolanae</name>
    <dbReference type="NCBI Taxonomy" id="208358"/>
    <lineage>
        <taxon>Eukaryota</taxon>
        <taxon>Metazoa</taxon>
        <taxon>Chordata</taxon>
        <taxon>Craniata</taxon>
        <taxon>Vertebrata</taxon>
        <taxon>Euteleostomi</taxon>
        <taxon>Actinopterygii</taxon>
        <taxon>Neopterygii</taxon>
        <taxon>Teleostei</taxon>
        <taxon>Neoteleostei</taxon>
        <taxon>Acanthomorphata</taxon>
        <taxon>Ovalentaria</taxon>
        <taxon>Atherinomorphae</taxon>
        <taxon>Cyprinodontiformes</taxon>
        <taxon>Goodeidae</taxon>
        <taxon>Xenotaenia</taxon>
    </lineage>
</organism>
<evidence type="ECO:0000313" key="1">
    <source>
        <dbReference type="EMBL" id="MEQ2265634.1"/>
    </source>
</evidence>
<comment type="caution">
    <text evidence="1">The sequence shown here is derived from an EMBL/GenBank/DDBJ whole genome shotgun (WGS) entry which is preliminary data.</text>
</comment>
<sequence>MAPHQKSKSPTKNAIVLLEVHHIDRCACKALKEDATVSTGSWFREEPLCTGVETNAQSHNCKAELRHSFASLSGHMHTSHNSCFFIPGPSCNRVGFCTFLSESIESSHSLQD</sequence>
<protein>
    <submittedName>
        <fullName evidence="1">Uncharacterized protein</fullName>
    </submittedName>
</protein>
<keyword evidence="2" id="KW-1185">Reference proteome</keyword>
<evidence type="ECO:0000313" key="2">
    <source>
        <dbReference type="Proteomes" id="UP001444071"/>
    </source>
</evidence>
<dbReference type="EMBL" id="JAHRIM010033230">
    <property type="protein sequence ID" value="MEQ2265634.1"/>
    <property type="molecule type" value="Genomic_DNA"/>
</dbReference>
<dbReference type="Proteomes" id="UP001444071">
    <property type="component" value="Unassembled WGS sequence"/>
</dbReference>
<reference evidence="1 2" key="1">
    <citation type="submission" date="2021-06" db="EMBL/GenBank/DDBJ databases">
        <authorList>
            <person name="Palmer J.M."/>
        </authorList>
    </citation>
    <scope>NUCLEOTIDE SEQUENCE [LARGE SCALE GENOMIC DNA]</scope>
    <source>
        <strain evidence="1 2">XR_2019</strain>
        <tissue evidence="1">Muscle</tissue>
    </source>
</reference>